<evidence type="ECO:0000259" key="3">
    <source>
        <dbReference type="SMART" id="SM00903"/>
    </source>
</evidence>
<dbReference type="SMART" id="SM00903">
    <property type="entry name" value="Flavin_Reduct"/>
    <property type="match status" value="1"/>
</dbReference>
<sequence>MSEAGFDSATFRRVLGHYPTGVCVITAVEEGGAPLGMVVGSFTSVSLDPPLVAFFPAKSSSTWPRIEKLGRFCVNILAADQLSLCRQIASPGPDKFRDIAHRASANGSPILDNVVAWIDCTLDAVHEAGDHHIAIGRVAALEVDRAERPLLFFQGSYGEFALLD</sequence>
<dbReference type="AlphaFoldDB" id="A0A494W558"/>
<evidence type="ECO:0000256" key="2">
    <source>
        <dbReference type="ARBA" id="ARBA00023002"/>
    </source>
</evidence>
<gene>
    <name evidence="4" type="ORF">SAMIE_1028620</name>
</gene>
<name>A0A494W558_9SPHN</name>
<evidence type="ECO:0000313" key="5">
    <source>
        <dbReference type="Proteomes" id="UP000279959"/>
    </source>
</evidence>
<dbReference type="PANTHER" id="PTHR30466">
    <property type="entry name" value="FLAVIN REDUCTASE"/>
    <property type="match status" value="1"/>
</dbReference>
<feature type="domain" description="Flavin reductase like" evidence="3">
    <location>
        <begin position="15"/>
        <end position="159"/>
    </location>
</feature>
<protein>
    <submittedName>
        <fullName evidence="4">Flavin reductase</fullName>
    </submittedName>
</protein>
<dbReference type="PANTHER" id="PTHR30466:SF11">
    <property type="entry name" value="FLAVIN-DEPENDENT MONOOXYGENASE, REDUCTASE SUBUNIT HSAB"/>
    <property type="match status" value="1"/>
</dbReference>
<dbReference type="InterPro" id="IPR012349">
    <property type="entry name" value="Split_barrel_FMN-bd"/>
</dbReference>
<comment type="similarity">
    <text evidence="1">Belongs to the non-flavoprotein flavin reductase family.</text>
</comment>
<dbReference type="SUPFAM" id="SSF50475">
    <property type="entry name" value="FMN-binding split barrel"/>
    <property type="match status" value="1"/>
</dbReference>
<keyword evidence="5" id="KW-1185">Reference proteome</keyword>
<organism evidence="4 5">
    <name type="scientific">Sphingobium amiense</name>
    <dbReference type="NCBI Taxonomy" id="135719"/>
    <lineage>
        <taxon>Bacteria</taxon>
        <taxon>Pseudomonadati</taxon>
        <taxon>Pseudomonadota</taxon>
        <taxon>Alphaproteobacteria</taxon>
        <taxon>Sphingomonadales</taxon>
        <taxon>Sphingomonadaceae</taxon>
        <taxon>Sphingobium</taxon>
    </lineage>
</organism>
<accession>A0A494W558</accession>
<dbReference type="GO" id="GO:0010181">
    <property type="term" value="F:FMN binding"/>
    <property type="evidence" value="ECO:0007669"/>
    <property type="project" value="InterPro"/>
</dbReference>
<dbReference type="EMBL" id="AP018664">
    <property type="protein sequence ID" value="BBD99361.1"/>
    <property type="molecule type" value="Genomic_DNA"/>
</dbReference>
<dbReference type="RefSeq" id="WP_066700778.1">
    <property type="nucleotide sequence ID" value="NZ_AP018664.1"/>
</dbReference>
<dbReference type="Pfam" id="PF01613">
    <property type="entry name" value="Flavin_Reduct"/>
    <property type="match status" value="1"/>
</dbReference>
<dbReference type="Gene3D" id="2.30.110.10">
    <property type="entry name" value="Electron Transport, Fmn-binding Protein, Chain A"/>
    <property type="match status" value="1"/>
</dbReference>
<keyword evidence="2" id="KW-0560">Oxidoreductase</keyword>
<proteinExistence type="inferred from homology"/>
<dbReference type="Proteomes" id="UP000279959">
    <property type="component" value="Chromosome"/>
</dbReference>
<dbReference type="InterPro" id="IPR050268">
    <property type="entry name" value="NADH-dep_flavin_reductase"/>
</dbReference>
<dbReference type="InterPro" id="IPR002563">
    <property type="entry name" value="Flavin_Rdtase-like_dom"/>
</dbReference>
<evidence type="ECO:0000313" key="4">
    <source>
        <dbReference type="EMBL" id="BBD99361.1"/>
    </source>
</evidence>
<dbReference type="GO" id="GO:0042602">
    <property type="term" value="F:riboflavin reductase (NADPH) activity"/>
    <property type="evidence" value="ECO:0007669"/>
    <property type="project" value="TreeGrafter"/>
</dbReference>
<evidence type="ECO:0000256" key="1">
    <source>
        <dbReference type="ARBA" id="ARBA00008898"/>
    </source>
</evidence>
<dbReference type="KEGG" id="sami:SAMIE_1028620"/>
<reference evidence="4 5" key="1">
    <citation type="submission" date="2018-05" db="EMBL/GenBank/DDBJ databases">
        <title>Complete Genome Sequence of the Nonylphenol-Degrading Bacterium Sphingobium amiense DSM 16289T.</title>
        <authorList>
            <person name="Ootsuka M."/>
            <person name="Nishizawa T."/>
            <person name="Ohta H."/>
        </authorList>
    </citation>
    <scope>NUCLEOTIDE SEQUENCE [LARGE SCALE GENOMIC DNA]</scope>
    <source>
        <strain evidence="4 5">DSM 16289</strain>
    </source>
</reference>